<dbReference type="Gene3D" id="1.10.260.40">
    <property type="entry name" value="lambda repressor-like DNA-binding domains"/>
    <property type="match status" value="1"/>
</dbReference>
<dbReference type="Gene3D" id="3.40.50.2300">
    <property type="match status" value="2"/>
</dbReference>
<feature type="domain" description="HTH cro/C1-type" evidence="5">
    <location>
        <begin position="30"/>
        <end position="77"/>
    </location>
</feature>
<name>A0A7X0MV94_9HYPH</name>
<dbReference type="AlphaFoldDB" id="A0A7X0MV94"/>
<dbReference type="CDD" id="cd01392">
    <property type="entry name" value="HTH_LacI"/>
    <property type="match status" value="1"/>
</dbReference>
<protein>
    <submittedName>
        <fullName evidence="6">LacI family transcriptional regulator</fullName>
    </submittedName>
</protein>
<evidence type="ECO:0000313" key="7">
    <source>
        <dbReference type="Proteomes" id="UP000585437"/>
    </source>
</evidence>
<dbReference type="SUPFAM" id="SSF53822">
    <property type="entry name" value="Periplasmic binding protein-like I"/>
    <property type="match status" value="1"/>
</dbReference>
<evidence type="ECO:0000259" key="4">
    <source>
        <dbReference type="PROSITE" id="PS50932"/>
    </source>
</evidence>
<comment type="caution">
    <text evidence="6">The sequence shown here is derived from an EMBL/GenBank/DDBJ whole genome shotgun (WGS) entry which is preliminary data.</text>
</comment>
<evidence type="ECO:0000313" key="6">
    <source>
        <dbReference type="EMBL" id="MBB6511085.1"/>
    </source>
</evidence>
<dbReference type="PANTHER" id="PTHR30146">
    <property type="entry name" value="LACI-RELATED TRANSCRIPTIONAL REPRESSOR"/>
    <property type="match status" value="1"/>
</dbReference>
<dbReference type="SMART" id="SM00354">
    <property type="entry name" value="HTH_LACI"/>
    <property type="match status" value="1"/>
</dbReference>
<feature type="domain" description="HTH lacI-type" evidence="4">
    <location>
        <begin position="33"/>
        <end position="87"/>
    </location>
</feature>
<accession>A0A7X0MV94</accession>
<evidence type="ECO:0000256" key="3">
    <source>
        <dbReference type="ARBA" id="ARBA00023163"/>
    </source>
</evidence>
<dbReference type="PROSITE" id="PS50932">
    <property type="entry name" value="HTH_LACI_2"/>
    <property type="match status" value="1"/>
</dbReference>
<dbReference type="SUPFAM" id="SSF47413">
    <property type="entry name" value="lambda repressor-like DNA-binding domains"/>
    <property type="match status" value="1"/>
</dbReference>
<dbReference type="PROSITE" id="PS50943">
    <property type="entry name" value="HTH_CROC1"/>
    <property type="match status" value="1"/>
</dbReference>
<dbReference type="InterPro" id="IPR046335">
    <property type="entry name" value="LacI/GalR-like_sensor"/>
</dbReference>
<dbReference type="Pfam" id="PF13377">
    <property type="entry name" value="Peripla_BP_3"/>
    <property type="match status" value="1"/>
</dbReference>
<gene>
    <name evidence="6" type="ORF">F4695_004482</name>
</gene>
<dbReference type="InterPro" id="IPR001387">
    <property type="entry name" value="Cro/C1-type_HTH"/>
</dbReference>
<dbReference type="EMBL" id="JACHBU010000016">
    <property type="protein sequence ID" value="MBB6511085.1"/>
    <property type="molecule type" value="Genomic_DNA"/>
</dbReference>
<dbReference type="Pfam" id="PF00356">
    <property type="entry name" value="LacI"/>
    <property type="match status" value="1"/>
</dbReference>
<dbReference type="GO" id="GO:0000976">
    <property type="term" value="F:transcription cis-regulatory region binding"/>
    <property type="evidence" value="ECO:0007669"/>
    <property type="project" value="TreeGrafter"/>
</dbReference>
<keyword evidence="7" id="KW-1185">Reference proteome</keyword>
<dbReference type="Proteomes" id="UP000585437">
    <property type="component" value="Unassembled WGS sequence"/>
</dbReference>
<reference evidence="6 7" key="1">
    <citation type="submission" date="2020-08" db="EMBL/GenBank/DDBJ databases">
        <title>The Agave Microbiome: Exploring the role of microbial communities in plant adaptations to desert environments.</title>
        <authorList>
            <person name="Partida-Martinez L.P."/>
        </authorList>
    </citation>
    <scope>NUCLEOTIDE SEQUENCE [LARGE SCALE GENOMIC DNA]</scope>
    <source>
        <strain evidence="6 7">AS3.12</strain>
    </source>
</reference>
<dbReference type="InterPro" id="IPR028082">
    <property type="entry name" value="Peripla_BP_I"/>
</dbReference>
<keyword evidence="3" id="KW-0804">Transcription</keyword>
<proteinExistence type="predicted"/>
<dbReference type="InterPro" id="IPR000843">
    <property type="entry name" value="HTH_LacI"/>
</dbReference>
<evidence type="ECO:0000256" key="2">
    <source>
        <dbReference type="ARBA" id="ARBA00023125"/>
    </source>
</evidence>
<sequence>MSGSSIDEAANFVVIGFKSGKYPETMIKRAKGVTISQVADAAGVARSSVSRAFTRPDMLSPETVDRIMKVAETLGYVPNHTARALSTGRHGNIGLIVPDIANPFFPPLIQAGQLEADRSDFCIFLGNTEENPKQEDKLVGRFAGQVEGIVLVSSRLSDERIRAHAAQLPLVLINRDVDGIPRVLIDSSSGVRQAVEHLAELGHRKIVYVSGPANSWSNKQRRTAIRSAASGLKVDIETVPAVLASYTSGRNAVSAILATGATAAVAFDDLTAQGVLAGLAEKKVSVPRDFSLIGCDDVLGAVTYPALTSVSNRSVEAGRVAVSLLIEMLQSNGIRDARYVLQTHLVMRETTMALGYRAP</sequence>
<keyword evidence="2" id="KW-0238">DNA-binding</keyword>
<organism evidence="6 7">
    <name type="scientific">Rhizobium soli</name>
    <dbReference type="NCBI Taxonomy" id="424798"/>
    <lineage>
        <taxon>Bacteria</taxon>
        <taxon>Pseudomonadati</taxon>
        <taxon>Pseudomonadota</taxon>
        <taxon>Alphaproteobacteria</taxon>
        <taxon>Hyphomicrobiales</taxon>
        <taxon>Rhizobiaceae</taxon>
        <taxon>Rhizobium/Agrobacterium group</taxon>
        <taxon>Rhizobium</taxon>
    </lineage>
</organism>
<dbReference type="CDD" id="cd06267">
    <property type="entry name" value="PBP1_LacI_sugar_binding-like"/>
    <property type="match status" value="1"/>
</dbReference>
<keyword evidence="1" id="KW-0805">Transcription regulation</keyword>
<dbReference type="PANTHER" id="PTHR30146:SF138">
    <property type="entry name" value="TRANSCRIPTIONAL REGULATORY PROTEIN"/>
    <property type="match status" value="1"/>
</dbReference>
<evidence type="ECO:0000256" key="1">
    <source>
        <dbReference type="ARBA" id="ARBA00023015"/>
    </source>
</evidence>
<dbReference type="InterPro" id="IPR010982">
    <property type="entry name" value="Lambda_DNA-bd_dom_sf"/>
</dbReference>
<evidence type="ECO:0000259" key="5">
    <source>
        <dbReference type="PROSITE" id="PS50943"/>
    </source>
</evidence>
<dbReference type="GO" id="GO:0003700">
    <property type="term" value="F:DNA-binding transcription factor activity"/>
    <property type="evidence" value="ECO:0007669"/>
    <property type="project" value="TreeGrafter"/>
</dbReference>